<comment type="caution">
    <text evidence="1">The sequence shown here is derived from an EMBL/GenBank/DDBJ whole genome shotgun (WGS) entry which is preliminary data.</text>
</comment>
<gene>
    <name evidence="1" type="ORF">TNIN_123541</name>
</gene>
<reference evidence="1" key="1">
    <citation type="submission" date="2020-08" db="EMBL/GenBank/DDBJ databases">
        <title>Multicomponent nature underlies the extraordinary mechanical properties of spider dragline silk.</title>
        <authorList>
            <person name="Kono N."/>
            <person name="Nakamura H."/>
            <person name="Mori M."/>
            <person name="Yoshida Y."/>
            <person name="Ohtoshi R."/>
            <person name="Malay A.D."/>
            <person name="Moran D.A.P."/>
            <person name="Tomita M."/>
            <person name="Numata K."/>
            <person name="Arakawa K."/>
        </authorList>
    </citation>
    <scope>NUCLEOTIDE SEQUENCE</scope>
</reference>
<evidence type="ECO:0000313" key="1">
    <source>
        <dbReference type="EMBL" id="GFY64518.1"/>
    </source>
</evidence>
<dbReference type="AlphaFoldDB" id="A0A8X7CCQ5"/>
<evidence type="ECO:0000313" key="2">
    <source>
        <dbReference type="Proteomes" id="UP000886998"/>
    </source>
</evidence>
<organism evidence="1 2">
    <name type="scientific">Trichonephila inaurata madagascariensis</name>
    <dbReference type="NCBI Taxonomy" id="2747483"/>
    <lineage>
        <taxon>Eukaryota</taxon>
        <taxon>Metazoa</taxon>
        <taxon>Ecdysozoa</taxon>
        <taxon>Arthropoda</taxon>
        <taxon>Chelicerata</taxon>
        <taxon>Arachnida</taxon>
        <taxon>Araneae</taxon>
        <taxon>Araneomorphae</taxon>
        <taxon>Entelegynae</taxon>
        <taxon>Araneoidea</taxon>
        <taxon>Nephilidae</taxon>
        <taxon>Trichonephila</taxon>
        <taxon>Trichonephila inaurata</taxon>
    </lineage>
</organism>
<dbReference type="EMBL" id="BMAV01015280">
    <property type="protein sequence ID" value="GFY64518.1"/>
    <property type="molecule type" value="Genomic_DNA"/>
</dbReference>
<protein>
    <submittedName>
        <fullName evidence="1">Uncharacterized protein</fullName>
    </submittedName>
</protein>
<sequence length="68" mass="7927">MRSSMTASRRSSPTSSLLREEMELTLFPRSALINRRFRICVIIPCNDSVIHRKVFTYTNRMASRKGLH</sequence>
<keyword evidence="2" id="KW-1185">Reference proteome</keyword>
<dbReference type="Proteomes" id="UP000886998">
    <property type="component" value="Unassembled WGS sequence"/>
</dbReference>
<name>A0A8X7CCQ5_9ARAC</name>
<accession>A0A8X7CCQ5</accession>
<proteinExistence type="predicted"/>